<evidence type="ECO:0000313" key="8">
    <source>
        <dbReference type="EMBL" id="PJE79027.1"/>
    </source>
</evidence>
<gene>
    <name evidence="8" type="ORF">CI610_02013</name>
</gene>
<comment type="cofactor">
    <cofactor evidence="1">
        <name>Fe(2+)</name>
        <dbReference type="ChEBI" id="CHEBI:29033"/>
    </cofactor>
</comment>
<evidence type="ECO:0000256" key="5">
    <source>
        <dbReference type="ARBA" id="ARBA00035013"/>
    </source>
</evidence>
<comment type="caution">
    <text evidence="8">The sequence shown here is derived from an EMBL/GenBank/DDBJ whole genome shotgun (WGS) entry which is preliminary data.</text>
</comment>
<dbReference type="PANTHER" id="PTHR31136:SF5">
    <property type="entry name" value="2-OXOADIPATE DIOXYGENASE_DECARBOXYLASE, CHLOROPLASTIC"/>
    <property type="match status" value="1"/>
</dbReference>
<proteinExistence type="inferred from homology"/>
<keyword evidence="4" id="KW-0408">Iron</keyword>
<dbReference type="CDD" id="cd16350">
    <property type="entry name" value="VOC_like"/>
    <property type="match status" value="1"/>
</dbReference>
<dbReference type="Gene3D" id="3.10.180.50">
    <property type="match status" value="1"/>
</dbReference>
<sequence>MSNKDTSDHVRLYFNKIWSEFIRYCPDALAINQLFRSLNNRVINDHIALRTFNHSAITIDRIMQPFMSLGYQACGEYRFEERKLYARHYEHTDPLLPKIFISELESEKLSDKAQDIIHSLTSQIDPQTVSNPCFCYSGSPWKIHSGDYKQLLRESDYAAWVSAIGFIPNHFTVAVNHLISHSTLTAVNQLLLKKSFSLNDNGGLIKGTPEVRLEQSSTIAKPVIASFMDKKQEVPGCFYEFARRYPLPDGKLYQGFITASANSIFSSTDATHKYDN</sequence>
<name>A0A2H9T716_9ZZZZ</name>
<evidence type="ECO:0000256" key="2">
    <source>
        <dbReference type="ARBA" id="ARBA00022964"/>
    </source>
</evidence>
<protein>
    <recommendedName>
        <fullName evidence="6">2-oxoadipate dioxygenase/decarboxylase</fullName>
        <ecNumber evidence="6">1.13.11.93</ecNumber>
    </recommendedName>
    <alternativeName>
        <fullName evidence="7">2-hydroxyglutarate synthase</fullName>
    </alternativeName>
</protein>
<dbReference type="EC" id="1.13.11.93" evidence="6"/>
<evidence type="ECO:0000256" key="7">
    <source>
        <dbReference type="ARBA" id="ARBA00035045"/>
    </source>
</evidence>
<accession>A0A2H9T716</accession>
<dbReference type="EMBL" id="NSIT01000104">
    <property type="protein sequence ID" value="PJE79027.1"/>
    <property type="molecule type" value="Genomic_DNA"/>
</dbReference>
<dbReference type="SMART" id="SM01150">
    <property type="entry name" value="DUF1338"/>
    <property type="match status" value="1"/>
</dbReference>
<dbReference type="Pfam" id="PF07063">
    <property type="entry name" value="HGLS"/>
    <property type="match status" value="2"/>
</dbReference>
<dbReference type="PANTHER" id="PTHR31136">
    <property type="entry name" value="DUF1338 DOMAIN-CONTAINING PROTEIN"/>
    <property type="match status" value="1"/>
</dbReference>
<evidence type="ECO:0000256" key="1">
    <source>
        <dbReference type="ARBA" id="ARBA00001954"/>
    </source>
</evidence>
<evidence type="ECO:0000256" key="6">
    <source>
        <dbReference type="ARBA" id="ARBA00035023"/>
    </source>
</evidence>
<dbReference type="GO" id="GO:0051213">
    <property type="term" value="F:dioxygenase activity"/>
    <property type="evidence" value="ECO:0007669"/>
    <property type="project" value="UniProtKB-KW"/>
</dbReference>
<dbReference type="InterPro" id="IPR009770">
    <property type="entry name" value="HGLS"/>
</dbReference>
<reference evidence="8" key="1">
    <citation type="journal article" date="2017" name="Appl. Environ. Microbiol.">
        <title>Molecular characterization of an Endozoicomonas-like organism causing infection in king scallop Pecten maximus L.</title>
        <authorList>
            <person name="Cano I."/>
            <person name="van Aerle R."/>
            <person name="Ross S."/>
            <person name="Verner-Jeffreys D.W."/>
            <person name="Paley R.K."/>
            <person name="Rimmer G."/>
            <person name="Ryder D."/>
            <person name="Hooper P."/>
            <person name="Stone D."/>
            <person name="Feist S.W."/>
        </authorList>
    </citation>
    <scope>NUCLEOTIDE SEQUENCE</scope>
</reference>
<evidence type="ECO:0000256" key="3">
    <source>
        <dbReference type="ARBA" id="ARBA00023002"/>
    </source>
</evidence>
<keyword evidence="2" id="KW-0223">Dioxygenase</keyword>
<comment type="similarity">
    <text evidence="5">Belongs to the 2-oxoadipate dioxygenase/decarboxylase family.</text>
</comment>
<organism evidence="8">
    <name type="scientific">invertebrate metagenome</name>
    <dbReference type="NCBI Taxonomy" id="1711999"/>
    <lineage>
        <taxon>unclassified sequences</taxon>
        <taxon>metagenomes</taxon>
        <taxon>organismal metagenomes</taxon>
    </lineage>
</organism>
<evidence type="ECO:0000256" key="4">
    <source>
        <dbReference type="ARBA" id="ARBA00023004"/>
    </source>
</evidence>
<dbReference type="AlphaFoldDB" id="A0A2H9T716"/>
<keyword evidence="3" id="KW-0560">Oxidoreductase</keyword>